<dbReference type="AlphaFoldDB" id="A0A1W6CW34"/>
<dbReference type="Proteomes" id="UP000193017">
    <property type="component" value="Chromosome"/>
</dbReference>
<proteinExistence type="predicted"/>
<gene>
    <name evidence="2" type="ORF">B0A89_05025</name>
</gene>
<dbReference type="STRING" id="1945662.B0A89_05025"/>
<evidence type="ECO:0000313" key="2">
    <source>
        <dbReference type="EMBL" id="ARJ69082.1"/>
    </source>
</evidence>
<keyword evidence="3" id="KW-1185">Reference proteome</keyword>
<dbReference type="EMBL" id="CP020612">
    <property type="protein sequence ID" value="ARJ69082.1"/>
    <property type="molecule type" value="Genomic_DNA"/>
</dbReference>
<name>A0A1W6CW34_9RHOB</name>
<feature type="signal peptide" evidence="1">
    <location>
        <begin position="1"/>
        <end position="25"/>
    </location>
</feature>
<accession>A0A1W6CW34</accession>
<evidence type="ECO:0000313" key="3">
    <source>
        <dbReference type="Proteomes" id="UP000193017"/>
    </source>
</evidence>
<dbReference type="OrthoDB" id="9810895at2"/>
<organism evidence="2 3">
    <name type="scientific">Paracoccus contaminans</name>
    <dbReference type="NCBI Taxonomy" id="1945662"/>
    <lineage>
        <taxon>Bacteria</taxon>
        <taxon>Pseudomonadati</taxon>
        <taxon>Pseudomonadota</taxon>
        <taxon>Alphaproteobacteria</taxon>
        <taxon>Rhodobacterales</taxon>
        <taxon>Paracoccaceae</taxon>
        <taxon>Paracoccus</taxon>
    </lineage>
</organism>
<reference evidence="2 3" key="1">
    <citation type="submission" date="2017-03" db="EMBL/GenBank/DDBJ databases">
        <title>Genome sequence of Paracoccus contaminans isolated from a water microcosm.</title>
        <authorList>
            <person name="Aurass P."/>
            <person name="Karste S."/>
            <person name="Trost E."/>
            <person name="Glaeser S.P."/>
            <person name="Kaempfer P."/>
            <person name="Flieger A."/>
        </authorList>
    </citation>
    <scope>NUCLEOTIDE SEQUENCE [LARGE SCALE GENOMIC DNA]</scope>
    <source>
        <strain evidence="3">RKI 16-01929T\LMG 29738T\CCM 8701T\CIP 111112T</strain>
    </source>
</reference>
<evidence type="ECO:0000256" key="1">
    <source>
        <dbReference type="SAM" id="SignalP"/>
    </source>
</evidence>
<evidence type="ECO:0008006" key="4">
    <source>
        <dbReference type="Google" id="ProtNLM"/>
    </source>
</evidence>
<keyword evidence="1" id="KW-0732">Signal</keyword>
<dbReference type="KEGG" id="pcon:B0A89_05025"/>
<dbReference type="RefSeq" id="WP_085377199.1">
    <property type="nucleotide sequence ID" value="NZ_CP020612.1"/>
</dbReference>
<sequence length="144" mass="14979">MSGFRHLPAFAALAVTLLCAPVAQSSVEPAVLQSAPIKGWTAVAGLTGPAVLELARTLPLSAEASSDQPWCDSAAAVAHSLRSEFDEQPVTHRADGTQLWGSDLMGTWTLVLGRNDGTQCVIASGIGYQDGTNPLAFYAKVDLG</sequence>
<feature type="chain" id="PRO_5012077216" description="Alkaline proteinase inhibitor/ Outer membrane lipoprotein Omp19 domain-containing protein" evidence="1">
    <location>
        <begin position="26"/>
        <end position="144"/>
    </location>
</feature>
<protein>
    <recommendedName>
        <fullName evidence="4">Alkaline proteinase inhibitor/ Outer membrane lipoprotein Omp19 domain-containing protein</fullName>
    </recommendedName>
</protein>